<dbReference type="InterPro" id="IPR000674">
    <property type="entry name" value="Ald_Oxase/Xan_DH_a/b"/>
</dbReference>
<dbReference type="PANTHER" id="PTHR47495:SF2">
    <property type="entry name" value="ALDEHYDE DEHYDROGENASE"/>
    <property type="match status" value="1"/>
</dbReference>
<sequence>MSIDRRTVLIGGGVGIGLVVAFATWPRTLSSDLAVEQGEQAFGNFIKIARTGKITVAVPQAETGQGIWTALSQIVADELGATWEMVGVEPAPLSGDYGNPLAKGEGWLDGLGVLRSHIVEREGLTRITGGSTSVRAFEQPMREAAAVARTMLVGAAADRWNVDPTECEAADGFIVSATQTIGFGDVAEEAARRAPPRSATRRQTKRPRLFGGPLKRIDGPAKANGSLRFASDVRLPGLLYASARLAPPGSELRGFDRNAAASAPDVRHVAATSQWIAVVADSWSRAERALKQADPVFSGAQTAVPLRDLFADALGSGDPHEYFSSGGYDAATRDARALTATYYVGPGQHLGLEPASATARSVNGSIELWAGCQAPDLMRASIAANANLSPKDVILYPLPVGDPAGRAMENEIGSIAVELARRAGRPVQLTLSQSVSQNHDAVSPGAMGRMTALLDQAGLPTAWQMRVATADGFGSALARLTDSELPAQLGRTALDTAVPPYSITNLRVQAIKADLPLRAGYMRGSPQREMCFFTESFIDELAHRAGMEPLAYRMSLLGANGRLARCLQAAARLANWDGGGAGSTMGMAGCAAFGSNIGLVATASIDQAQRIKVHKLIAAVDCGRVVNSAIATQQIEAGLIWALAQATAASPEWVAGMPRSRRMGGVGLPRIADTPEIRVQLIPSSEAPGGISGLGTTVLAPAVANAIHAGTGKRLRDLPFDLMAAA</sequence>
<proteinExistence type="predicted"/>
<dbReference type="InterPro" id="IPR052516">
    <property type="entry name" value="N-heterocyclic_Hydroxylase"/>
</dbReference>
<keyword evidence="1" id="KW-0812">Transmembrane</keyword>
<evidence type="ECO:0000259" key="2">
    <source>
        <dbReference type="SMART" id="SM01008"/>
    </source>
</evidence>
<feature type="domain" description="Aldehyde oxidase/xanthine dehydrogenase a/b hammerhead" evidence="2">
    <location>
        <begin position="224"/>
        <end position="301"/>
    </location>
</feature>
<feature type="transmembrane region" description="Helical" evidence="1">
    <location>
        <begin position="7"/>
        <end position="25"/>
    </location>
</feature>
<dbReference type="Proteomes" id="UP001165342">
    <property type="component" value="Unassembled WGS sequence"/>
</dbReference>
<evidence type="ECO:0000313" key="3">
    <source>
        <dbReference type="EMBL" id="MCL6730001.1"/>
    </source>
</evidence>
<dbReference type="InterPro" id="IPR012368">
    <property type="entry name" value="OxRdtase_Mopterin-bd_su_IorB"/>
</dbReference>
<dbReference type="InterPro" id="IPR037165">
    <property type="entry name" value="AldOxase/xan_DH_Mopterin-bd_sf"/>
</dbReference>
<gene>
    <name evidence="3" type="ORF">LZ538_08015</name>
</gene>
<keyword evidence="1" id="KW-0472">Membrane</keyword>
<evidence type="ECO:0000313" key="4">
    <source>
        <dbReference type="Proteomes" id="UP001165342"/>
    </source>
</evidence>
<name>A0ABT0S2N0_9SPHN</name>
<keyword evidence="4" id="KW-1185">Reference proteome</keyword>
<protein>
    <submittedName>
        <fullName evidence="3">Molybdopterin-dependent oxidoreductase</fullName>
    </submittedName>
</protein>
<comment type="caution">
    <text evidence="3">The sequence shown here is derived from an EMBL/GenBank/DDBJ whole genome shotgun (WGS) entry which is preliminary data.</text>
</comment>
<dbReference type="Gene3D" id="3.90.1170.50">
    <property type="entry name" value="Aldehyde oxidase/xanthine dehydrogenase, a/b hammerhead"/>
    <property type="match status" value="1"/>
</dbReference>
<dbReference type="RefSeq" id="WP_249831462.1">
    <property type="nucleotide sequence ID" value="NZ_JAMGBE010000002.1"/>
</dbReference>
<dbReference type="PIRSF" id="PIRSF036389">
    <property type="entry name" value="IOR_B"/>
    <property type="match status" value="1"/>
</dbReference>
<organism evidence="3 4">
    <name type="scientific">Sphingomonas hankyongi</name>
    <dbReference type="NCBI Taxonomy" id="2908209"/>
    <lineage>
        <taxon>Bacteria</taxon>
        <taxon>Pseudomonadati</taxon>
        <taxon>Pseudomonadota</taxon>
        <taxon>Alphaproteobacteria</taxon>
        <taxon>Sphingomonadales</taxon>
        <taxon>Sphingomonadaceae</taxon>
        <taxon>Sphingomonas</taxon>
    </lineage>
</organism>
<dbReference type="Pfam" id="PF02738">
    <property type="entry name" value="MoCoBD_1"/>
    <property type="match status" value="1"/>
</dbReference>
<dbReference type="Pfam" id="PF20256">
    <property type="entry name" value="MoCoBD_2"/>
    <property type="match status" value="2"/>
</dbReference>
<dbReference type="EMBL" id="JAMGBE010000002">
    <property type="protein sequence ID" value="MCL6730001.1"/>
    <property type="molecule type" value="Genomic_DNA"/>
</dbReference>
<evidence type="ECO:0000256" key="1">
    <source>
        <dbReference type="SAM" id="Phobius"/>
    </source>
</evidence>
<dbReference type="SUPFAM" id="SSF56003">
    <property type="entry name" value="Molybdenum cofactor-binding domain"/>
    <property type="match status" value="2"/>
</dbReference>
<reference evidence="3" key="1">
    <citation type="submission" date="2022-05" db="EMBL/GenBank/DDBJ databases">
        <authorList>
            <person name="Jo J.-H."/>
            <person name="Im W.-T."/>
        </authorList>
    </citation>
    <scope>NUCLEOTIDE SEQUENCE</scope>
    <source>
        <strain evidence="3">SE220</strain>
    </source>
</reference>
<dbReference type="Gene3D" id="3.30.365.10">
    <property type="entry name" value="Aldehyde oxidase/xanthine dehydrogenase, molybdopterin binding domain"/>
    <property type="match status" value="4"/>
</dbReference>
<dbReference type="SMART" id="SM01008">
    <property type="entry name" value="Ald_Xan_dh_C"/>
    <property type="match status" value="1"/>
</dbReference>
<dbReference type="PANTHER" id="PTHR47495">
    <property type="entry name" value="ALDEHYDE DEHYDROGENASE"/>
    <property type="match status" value="1"/>
</dbReference>
<dbReference type="InterPro" id="IPR008274">
    <property type="entry name" value="AldOxase/xan_DH_MoCoBD1"/>
</dbReference>
<accession>A0ABT0S2N0</accession>
<keyword evidence="1" id="KW-1133">Transmembrane helix</keyword>
<dbReference type="InterPro" id="IPR046867">
    <property type="entry name" value="AldOxase/xan_DH_MoCoBD2"/>
</dbReference>